<comment type="caution">
    <text evidence="1">The sequence shown here is derived from an EMBL/GenBank/DDBJ whole genome shotgun (WGS) entry which is preliminary data.</text>
</comment>
<dbReference type="EMBL" id="JAWDJW010012017">
    <property type="protein sequence ID" value="KAK3044386.1"/>
    <property type="molecule type" value="Genomic_DNA"/>
</dbReference>
<organism evidence="1 2">
    <name type="scientific">Coniosporium uncinatum</name>
    <dbReference type="NCBI Taxonomy" id="93489"/>
    <lineage>
        <taxon>Eukaryota</taxon>
        <taxon>Fungi</taxon>
        <taxon>Dikarya</taxon>
        <taxon>Ascomycota</taxon>
        <taxon>Pezizomycotina</taxon>
        <taxon>Dothideomycetes</taxon>
        <taxon>Dothideomycetes incertae sedis</taxon>
        <taxon>Coniosporium</taxon>
    </lineage>
</organism>
<gene>
    <name evidence="1" type="ORF">LTS18_001421</name>
</gene>
<proteinExistence type="predicted"/>
<keyword evidence="2" id="KW-1185">Reference proteome</keyword>
<reference evidence="1" key="1">
    <citation type="submission" date="2024-09" db="EMBL/GenBank/DDBJ databases">
        <title>Black Yeasts Isolated from many extreme environments.</title>
        <authorList>
            <person name="Coleine C."/>
            <person name="Stajich J.E."/>
            <person name="Selbmann L."/>
        </authorList>
    </citation>
    <scope>NUCLEOTIDE SEQUENCE</scope>
    <source>
        <strain evidence="1">CCFEE 5737</strain>
    </source>
</reference>
<sequence length="277" mass="31812">MVLQPLLTRSGDPKYNKWFNLLLHDPEKLTDMLDDWRDLDVSESHPDGLNIEIYLDLSELSSKQTLVLLDDNGKRWDVDNALNPPSSPATNFLKRTQLVVERWRFNVTDESGHLPEQIDNLPIVYKKATVLFRSLYTYAHLLPAYKYWKAVARQTSSSHPTLKPKFRIINSHFKRPGSTDTINVPIVPNERKTVESYKFEPSPSPAGQLCISVEYRNNCEFRVDDAESFLSSQYMGQDEYFKPSLGSRAKEEKLPGSLPTRKRSDDAEKADRSQAYG</sequence>
<evidence type="ECO:0000313" key="1">
    <source>
        <dbReference type="EMBL" id="KAK3044386.1"/>
    </source>
</evidence>
<accession>A0ACC3CTQ2</accession>
<feature type="non-terminal residue" evidence="1">
    <location>
        <position position="277"/>
    </location>
</feature>
<protein>
    <submittedName>
        <fullName evidence="1">Uncharacterized protein</fullName>
    </submittedName>
</protein>
<evidence type="ECO:0000313" key="2">
    <source>
        <dbReference type="Proteomes" id="UP001186974"/>
    </source>
</evidence>
<name>A0ACC3CTQ2_9PEZI</name>
<dbReference type="Proteomes" id="UP001186974">
    <property type="component" value="Unassembled WGS sequence"/>
</dbReference>